<protein>
    <submittedName>
        <fullName evidence="1">Uncharacterized protein</fullName>
    </submittedName>
</protein>
<name>A0A0E9V8S6_ANGAN</name>
<proteinExistence type="predicted"/>
<accession>A0A0E9V8S6</accession>
<reference evidence="1" key="1">
    <citation type="submission" date="2014-11" db="EMBL/GenBank/DDBJ databases">
        <authorList>
            <person name="Amaro Gonzalez C."/>
        </authorList>
    </citation>
    <scope>NUCLEOTIDE SEQUENCE</scope>
</reference>
<sequence>MKEREITDGVRLIRGYISLTSKRFITREPRVLTYPLSYLSTNTRVSQDPRCLLKSSYSQRRN</sequence>
<organism evidence="1">
    <name type="scientific">Anguilla anguilla</name>
    <name type="common">European freshwater eel</name>
    <name type="synonym">Muraena anguilla</name>
    <dbReference type="NCBI Taxonomy" id="7936"/>
    <lineage>
        <taxon>Eukaryota</taxon>
        <taxon>Metazoa</taxon>
        <taxon>Chordata</taxon>
        <taxon>Craniata</taxon>
        <taxon>Vertebrata</taxon>
        <taxon>Euteleostomi</taxon>
        <taxon>Actinopterygii</taxon>
        <taxon>Neopterygii</taxon>
        <taxon>Teleostei</taxon>
        <taxon>Anguilliformes</taxon>
        <taxon>Anguillidae</taxon>
        <taxon>Anguilla</taxon>
    </lineage>
</organism>
<dbReference type="EMBL" id="GBXM01034140">
    <property type="protein sequence ID" value="JAH74437.1"/>
    <property type="molecule type" value="Transcribed_RNA"/>
</dbReference>
<reference evidence="1" key="2">
    <citation type="journal article" date="2015" name="Fish Shellfish Immunol.">
        <title>Early steps in the European eel (Anguilla anguilla)-Vibrio vulnificus interaction in the gills: Role of the RtxA13 toxin.</title>
        <authorList>
            <person name="Callol A."/>
            <person name="Pajuelo D."/>
            <person name="Ebbesson L."/>
            <person name="Teles M."/>
            <person name="MacKenzie S."/>
            <person name="Amaro C."/>
        </authorList>
    </citation>
    <scope>NUCLEOTIDE SEQUENCE</scope>
</reference>
<evidence type="ECO:0000313" key="1">
    <source>
        <dbReference type="EMBL" id="JAH74437.1"/>
    </source>
</evidence>
<dbReference type="AlphaFoldDB" id="A0A0E9V8S6"/>